<accession>A0AB38YCC1</accession>
<gene>
    <name evidence="1" type="ORF">NFC81_09270</name>
</gene>
<proteinExistence type="predicted"/>
<organism evidence="1">
    <name type="scientific">Salinispirillum sp. LH 10-3-1</name>
    <dbReference type="NCBI Taxonomy" id="2952525"/>
    <lineage>
        <taxon>Bacteria</taxon>
        <taxon>Pseudomonadati</taxon>
        <taxon>Pseudomonadota</taxon>
        <taxon>Gammaproteobacteria</taxon>
        <taxon>Oceanospirillales</taxon>
        <taxon>Saccharospirillaceae</taxon>
        <taxon>Salinispirillum</taxon>
    </lineage>
</organism>
<name>A0AB38YCC1_9GAMM</name>
<sequence>MAIEVQYIKITDFMNTYFKPGQAPARNTVINMIERKEIPGKRFGKVYYINRHEWEKRLDAETENDIDPLVKMVMNG</sequence>
<dbReference type="AlphaFoldDB" id="A0AB38YCC1"/>
<evidence type="ECO:0000313" key="1">
    <source>
        <dbReference type="EMBL" id="WLD56920.1"/>
    </source>
</evidence>
<dbReference type="RefSeq" id="WP_304994206.1">
    <property type="nucleotide sequence ID" value="NZ_CP101717.1"/>
</dbReference>
<reference evidence="1" key="1">
    <citation type="submission" date="2022-07" db="EMBL/GenBank/DDBJ databases">
        <title>Complete genome sequence of Salinispirillum sp. LH10-3-1 capable of multiple carbohydrate inversion isolated from a soda lake.</title>
        <authorList>
            <person name="Liu J."/>
            <person name="Zhai Y."/>
            <person name="Zhang H."/>
            <person name="Yang H."/>
            <person name="Qu J."/>
            <person name="Li J."/>
        </authorList>
    </citation>
    <scope>NUCLEOTIDE SEQUENCE</scope>
    <source>
        <strain evidence="1">LH 10-3-1</strain>
    </source>
</reference>
<protein>
    <submittedName>
        <fullName evidence="1">Helix-turn-helix domain-containing protein</fullName>
    </submittedName>
</protein>
<dbReference type="EMBL" id="CP101717">
    <property type="protein sequence ID" value="WLD56920.1"/>
    <property type="molecule type" value="Genomic_DNA"/>
</dbReference>